<evidence type="ECO:0000256" key="4">
    <source>
        <dbReference type="ARBA" id="ARBA00023015"/>
    </source>
</evidence>
<feature type="region of interest" description="Disordered" evidence="6">
    <location>
        <begin position="1023"/>
        <end position="1131"/>
    </location>
</feature>
<dbReference type="OrthoDB" id="6141102at2759"/>
<dbReference type="Gene3D" id="2.170.270.10">
    <property type="entry name" value="SET domain"/>
    <property type="match status" value="1"/>
</dbReference>
<dbReference type="EMBL" id="KZ613472">
    <property type="protein sequence ID" value="PMD24627.1"/>
    <property type="molecule type" value="Genomic_DNA"/>
</dbReference>
<feature type="compositionally biased region" description="Polar residues" evidence="6">
    <location>
        <begin position="221"/>
        <end position="234"/>
    </location>
</feature>
<name>A0A2J6QEE5_9HELO</name>
<dbReference type="PANTHER" id="PTHR45747:SF4">
    <property type="entry name" value="HISTONE-LYSINE N-METHYLTRANSFERASE E(Z)"/>
    <property type="match status" value="1"/>
</dbReference>
<feature type="compositionally biased region" description="Acidic residues" evidence="6">
    <location>
        <begin position="184"/>
        <end position="200"/>
    </location>
</feature>
<dbReference type="PANTHER" id="PTHR45747">
    <property type="entry name" value="HISTONE-LYSINE N-METHYLTRANSFERASE E(Z)"/>
    <property type="match status" value="1"/>
</dbReference>
<dbReference type="GO" id="GO:0003682">
    <property type="term" value="F:chromatin binding"/>
    <property type="evidence" value="ECO:0007669"/>
    <property type="project" value="TreeGrafter"/>
</dbReference>
<dbReference type="GO" id="GO:0046976">
    <property type="term" value="F:histone H3K27 methyltransferase activity"/>
    <property type="evidence" value="ECO:0007669"/>
    <property type="project" value="TreeGrafter"/>
</dbReference>
<keyword evidence="4" id="KW-0805">Transcription regulation</keyword>
<dbReference type="InterPro" id="IPR026489">
    <property type="entry name" value="CXC_dom"/>
</dbReference>
<evidence type="ECO:0000256" key="3">
    <source>
        <dbReference type="ARBA" id="ARBA00022691"/>
    </source>
</evidence>
<dbReference type="InterPro" id="IPR045318">
    <property type="entry name" value="EZH1/2-like"/>
</dbReference>
<dbReference type="PROSITE" id="PS50280">
    <property type="entry name" value="SET"/>
    <property type="match status" value="1"/>
</dbReference>
<dbReference type="SUPFAM" id="SSF82199">
    <property type="entry name" value="SET domain"/>
    <property type="match status" value="1"/>
</dbReference>
<dbReference type="Proteomes" id="UP000235672">
    <property type="component" value="Unassembled WGS sequence"/>
</dbReference>
<evidence type="ECO:0000259" key="8">
    <source>
        <dbReference type="PROSITE" id="PS51633"/>
    </source>
</evidence>
<gene>
    <name evidence="9" type="ORF">NA56DRAFT_620927</name>
</gene>
<feature type="domain" description="SET" evidence="7">
    <location>
        <begin position="866"/>
        <end position="987"/>
    </location>
</feature>
<dbReference type="InterPro" id="IPR001214">
    <property type="entry name" value="SET_dom"/>
</dbReference>
<sequence>MSQRSNTIRSPRTSTISGNYMGSRPSLGAAKATSSQPRQCAVVSLLSDDEEPPQTAKQTEVVDLVSPSASPSPRPSRPPAGRASVPRRRSPLARPPLPPLSRDSSPDGQASSSISPLMKDSFSNEPGHRVHGERPATNQTSSPKIKISPQTLENQLKQAQRNEPSSLNQQTPRRNPRDSTPQLSEEEDEAITMYYDEDDNLPPSPGTPSKQASSRGHPRSQKSTDFSIGSSSPLITRLKQRRDSKQINGTPKARSQSPREVMARRSLSSEHASDREPITQEGLETSIESFASKLKDDHAFGMKWLLQDVRETVADRKSAFFKSPFVEKGGSSPWAFKQGVQVRPGQEIGRGAHVDKLDSFVMAKSRLSKTRSQLVGSLITTDLPRVPKYYSHTNVKRNILTADDEKLKFIPFLGDLLGQGAKKQEGHKRLLKELEEAYSATRISSSRETERASSLRSHLDIWLKELKVDCNQQDLMQYILNDDDSCAELRLKPRDRKALLASFGEPLQPKVHEAAAMVCEAFQNVFNIPLHDVILPTERVREMTEAVGKPVSKTPEKPSNAPADRLETYTTLTCMLCGAIDCPTHGDYQQEEIKRSEDEDSEDGREANKRDVECVYYRQPLILEYGAMIRRYEIRRSKKEAEAEEEKRIKHKPPCSDECYRLVDYADREYEWHQNEIDALPQMLLSLTNKDRRSCTIAFAMDRPCWQVHSEIAAYEADHPYTPIEIPESTARAKAPNWYDNKRKVLKGDWQDLTTAHLHQERAQANPCGHEGPCTNICPCFQANLLCESFCGCPDDCPRKFTGCACLASGIACVSDSCICIQMNRECGPQCGTCGAIDRINPAMRHNDELFKTGCQNIVLQRGVAKQLVMGESQLEGVGFGLYVVEPVQKGDYLSEYAGEVVSSAEAERRGIIYDRKFLSFLFDLNGDWVIDAARYGNKTRFINHADNEKDGLNCEAKIVLVNGEHRIKFVALRDINVGEELLFNYGKKFAEKHGLSKKLPKVKEGGKKGVLVGEEALDALDGMDSRKRDTRGKMSAIRGGGGGGGRGGGKAKGNGNGKMRKSARPQPEPVLEVEMAVDADGDGDVEMGDGEEEDRESGSAEEGDGDGDEGGEVSDGRRRRRIKRPARYTR</sequence>
<feature type="region of interest" description="Disordered" evidence="6">
    <location>
        <begin position="1"/>
        <end position="282"/>
    </location>
</feature>
<organism evidence="9 10">
    <name type="scientific">Hyaloscypha hepaticicola</name>
    <dbReference type="NCBI Taxonomy" id="2082293"/>
    <lineage>
        <taxon>Eukaryota</taxon>
        <taxon>Fungi</taxon>
        <taxon>Dikarya</taxon>
        <taxon>Ascomycota</taxon>
        <taxon>Pezizomycotina</taxon>
        <taxon>Leotiomycetes</taxon>
        <taxon>Helotiales</taxon>
        <taxon>Hyaloscyphaceae</taxon>
        <taxon>Hyaloscypha</taxon>
    </lineage>
</organism>
<feature type="domain" description="CXC" evidence="8">
    <location>
        <begin position="741"/>
        <end position="851"/>
    </location>
</feature>
<dbReference type="GO" id="GO:0031507">
    <property type="term" value="P:heterochromatin formation"/>
    <property type="evidence" value="ECO:0007669"/>
    <property type="project" value="TreeGrafter"/>
</dbReference>
<dbReference type="GO" id="GO:0005634">
    <property type="term" value="C:nucleus"/>
    <property type="evidence" value="ECO:0007669"/>
    <property type="project" value="TreeGrafter"/>
</dbReference>
<evidence type="ECO:0000313" key="9">
    <source>
        <dbReference type="EMBL" id="PMD24627.1"/>
    </source>
</evidence>
<evidence type="ECO:0000256" key="6">
    <source>
        <dbReference type="SAM" id="MobiDB-lite"/>
    </source>
</evidence>
<dbReference type="InterPro" id="IPR048360">
    <property type="entry name" value="Ezh2_CXC_fung"/>
</dbReference>
<feature type="compositionally biased region" description="Basic residues" evidence="6">
    <location>
        <begin position="1118"/>
        <end position="1131"/>
    </location>
</feature>
<protein>
    <recommendedName>
        <fullName evidence="11">SET domain-containing protein</fullName>
    </recommendedName>
</protein>
<feature type="compositionally biased region" description="Acidic residues" evidence="6">
    <location>
        <begin position="1076"/>
        <end position="1113"/>
    </location>
</feature>
<keyword evidence="3" id="KW-0949">S-adenosyl-L-methionine</keyword>
<dbReference type="Pfam" id="PF21509">
    <property type="entry name" value="Ezh2-like__CXC_fung"/>
    <property type="match status" value="1"/>
</dbReference>
<evidence type="ECO:0000313" key="10">
    <source>
        <dbReference type="Proteomes" id="UP000235672"/>
    </source>
</evidence>
<keyword evidence="5" id="KW-0804">Transcription</keyword>
<feature type="compositionally biased region" description="Polar residues" evidence="6">
    <location>
        <begin position="136"/>
        <end position="183"/>
    </location>
</feature>
<evidence type="ECO:0000256" key="1">
    <source>
        <dbReference type="ARBA" id="ARBA00022603"/>
    </source>
</evidence>
<evidence type="ECO:0000256" key="5">
    <source>
        <dbReference type="ARBA" id="ARBA00023163"/>
    </source>
</evidence>
<evidence type="ECO:0000259" key="7">
    <source>
        <dbReference type="PROSITE" id="PS50280"/>
    </source>
</evidence>
<dbReference type="SMART" id="SM00317">
    <property type="entry name" value="SET"/>
    <property type="match status" value="1"/>
</dbReference>
<dbReference type="STRING" id="1745343.A0A2J6QEE5"/>
<reference evidence="9 10" key="1">
    <citation type="submission" date="2016-05" db="EMBL/GenBank/DDBJ databases">
        <title>A degradative enzymes factory behind the ericoid mycorrhizal symbiosis.</title>
        <authorList>
            <consortium name="DOE Joint Genome Institute"/>
            <person name="Martino E."/>
            <person name="Morin E."/>
            <person name="Grelet G."/>
            <person name="Kuo A."/>
            <person name="Kohler A."/>
            <person name="Daghino S."/>
            <person name="Barry K."/>
            <person name="Choi C."/>
            <person name="Cichocki N."/>
            <person name="Clum A."/>
            <person name="Copeland A."/>
            <person name="Hainaut M."/>
            <person name="Haridas S."/>
            <person name="Labutti K."/>
            <person name="Lindquist E."/>
            <person name="Lipzen A."/>
            <person name="Khouja H.-R."/>
            <person name="Murat C."/>
            <person name="Ohm R."/>
            <person name="Olson A."/>
            <person name="Spatafora J."/>
            <person name="Veneault-Fourrey C."/>
            <person name="Henrissat B."/>
            <person name="Grigoriev I."/>
            <person name="Martin F."/>
            <person name="Perotto S."/>
        </authorList>
    </citation>
    <scope>NUCLEOTIDE SEQUENCE [LARGE SCALE GENOMIC DNA]</scope>
    <source>
        <strain evidence="9 10">UAMH 7357</strain>
    </source>
</reference>
<dbReference type="GO" id="GO:0032259">
    <property type="term" value="P:methylation"/>
    <property type="evidence" value="ECO:0007669"/>
    <property type="project" value="UniProtKB-KW"/>
</dbReference>
<proteinExistence type="predicted"/>
<evidence type="ECO:0008006" key="11">
    <source>
        <dbReference type="Google" id="ProtNLM"/>
    </source>
</evidence>
<feature type="compositionally biased region" description="Polar residues" evidence="6">
    <location>
        <begin position="1"/>
        <end position="20"/>
    </location>
</feature>
<feature type="compositionally biased region" description="Polar residues" evidence="6">
    <location>
        <begin position="246"/>
        <end position="258"/>
    </location>
</feature>
<feature type="compositionally biased region" description="Gly residues" evidence="6">
    <location>
        <begin position="1039"/>
        <end position="1057"/>
    </location>
</feature>
<keyword evidence="10" id="KW-1185">Reference proteome</keyword>
<accession>A0A2J6QEE5</accession>
<keyword evidence="2" id="KW-0808">Transferase</keyword>
<dbReference type="AlphaFoldDB" id="A0A2J6QEE5"/>
<dbReference type="Pfam" id="PF00856">
    <property type="entry name" value="SET"/>
    <property type="match status" value="1"/>
</dbReference>
<dbReference type="InterPro" id="IPR046341">
    <property type="entry name" value="SET_dom_sf"/>
</dbReference>
<evidence type="ECO:0000256" key="2">
    <source>
        <dbReference type="ARBA" id="ARBA00022679"/>
    </source>
</evidence>
<feature type="compositionally biased region" description="Basic and acidic residues" evidence="6">
    <location>
        <begin position="261"/>
        <end position="278"/>
    </location>
</feature>
<dbReference type="PROSITE" id="PS51633">
    <property type="entry name" value="CXC"/>
    <property type="match status" value="1"/>
</dbReference>
<keyword evidence="1" id="KW-0489">Methyltransferase</keyword>